<protein>
    <submittedName>
        <fullName evidence="1">Uncharacterized protein</fullName>
    </submittedName>
</protein>
<dbReference type="AlphaFoldDB" id="A0A7J0DIW6"/>
<comment type="caution">
    <text evidence="1">The sequence shown here is derived from an EMBL/GenBank/DDBJ whole genome shotgun (WGS) entry which is preliminary data.</text>
</comment>
<reference evidence="2" key="1">
    <citation type="submission" date="2019-07" db="EMBL/GenBank/DDBJ databases">
        <title>De Novo Assembly of kiwifruit Actinidia rufa.</title>
        <authorList>
            <person name="Sugita-Konishi S."/>
            <person name="Sato K."/>
            <person name="Mori E."/>
            <person name="Abe Y."/>
            <person name="Kisaki G."/>
            <person name="Hamano K."/>
            <person name="Suezawa K."/>
            <person name="Otani M."/>
            <person name="Fukuda T."/>
            <person name="Manabe T."/>
            <person name="Gomi K."/>
            <person name="Tabuchi M."/>
            <person name="Akimitsu K."/>
            <person name="Kataoka I."/>
        </authorList>
    </citation>
    <scope>NUCLEOTIDE SEQUENCE [LARGE SCALE GENOMIC DNA]</scope>
    <source>
        <strain evidence="2">cv. Fuchu</strain>
    </source>
</reference>
<gene>
    <name evidence="1" type="ORF">Acr_00g0044200</name>
</gene>
<keyword evidence="2" id="KW-1185">Reference proteome</keyword>
<dbReference type="Proteomes" id="UP000585474">
    <property type="component" value="Unassembled WGS sequence"/>
</dbReference>
<dbReference type="EMBL" id="BJWL01000241">
    <property type="protein sequence ID" value="GFS36120.1"/>
    <property type="molecule type" value="Genomic_DNA"/>
</dbReference>
<sequence length="71" mass="8060">MLPDRPPMFPRGSVMQNFCSQKFYNMKLLLGWVDLPFKATNSPVPDKQSVADSLVSDIADFNLIRKCCHEA</sequence>
<evidence type="ECO:0000313" key="2">
    <source>
        <dbReference type="Proteomes" id="UP000585474"/>
    </source>
</evidence>
<accession>A0A7J0DIW6</accession>
<proteinExistence type="predicted"/>
<name>A0A7J0DIW6_9ERIC</name>
<organism evidence="1 2">
    <name type="scientific">Actinidia rufa</name>
    <dbReference type="NCBI Taxonomy" id="165716"/>
    <lineage>
        <taxon>Eukaryota</taxon>
        <taxon>Viridiplantae</taxon>
        <taxon>Streptophyta</taxon>
        <taxon>Embryophyta</taxon>
        <taxon>Tracheophyta</taxon>
        <taxon>Spermatophyta</taxon>
        <taxon>Magnoliopsida</taxon>
        <taxon>eudicotyledons</taxon>
        <taxon>Gunneridae</taxon>
        <taxon>Pentapetalae</taxon>
        <taxon>asterids</taxon>
        <taxon>Ericales</taxon>
        <taxon>Actinidiaceae</taxon>
        <taxon>Actinidia</taxon>
    </lineage>
</organism>
<evidence type="ECO:0000313" key="1">
    <source>
        <dbReference type="EMBL" id="GFS36120.1"/>
    </source>
</evidence>